<evidence type="ECO:0000256" key="1">
    <source>
        <dbReference type="SAM" id="SignalP"/>
    </source>
</evidence>
<dbReference type="AlphaFoldDB" id="A0ABD3TKJ7"/>
<feature type="chain" id="PRO_5044817482" evidence="1">
    <location>
        <begin position="17"/>
        <end position="161"/>
    </location>
</feature>
<comment type="caution">
    <text evidence="2">The sequence shown here is derived from an EMBL/GenBank/DDBJ whole genome shotgun (WGS) entry which is preliminary data.</text>
</comment>
<reference evidence="2 3" key="1">
    <citation type="submission" date="2024-11" db="EMBL/GenBank/DDBJ databases">
        <title>Chromosome-level genome assembly of the freshwater bivalve Anodonta woodiana.</title>
        <authorList>
            <person name="Chen X."/>
        </authorList>
    </citation>
    <scope>NUCLEOTIDE SEQUENCE [LARGE SCALE GENOMIC DNA]</scope>
    <source>
        <strain evidence="2">MN2024</strain>
        <tissue evidence="2">Gills</tissue>
    </source>
</reference>
<accession>A0ABD3TKJ7</accession>
<proteinExistence type="predicted"/>
<sequence length="161" mass="18253">MTSALLLISVFLIVSSNYIDKTNGDATINNVPCRENHRCNNYGSAYAWCYTDSHDNWDYCCKTPCEYDDQDALRCKSGRYDKFCGNPGNKTALLEDCVGWSPCGHYGYEFYWCYTDNDSKAWGYCCHPNATCSSRIGYSGNVCNIGFYHESGGYWKPCKPT</sequence>
<gene>
    <name evidence="2" type="ORF">ACJMK2_022502</name>
</gene>
<feature type="signal peptide" evidence="1">
    <location>
        <begin position="1"/>
        <end position="16"/>
    </location>
</feature>
<evidence type="ECO:0000313" key="2">
    <source>
        <dbReference type="EMBL" id="KAL3837121.1"/>
    </source>
</evidence>
<keyword evidence="3" id="KW-1185">Reference proteome</keyword>
<keyword evidence="1" id="KW-0732">Signal</keyword>
<dbReference type="Proteomes" id="UP001634394">
    <property type="component" value="Unassembled WGS sequence"/>
</dbReference>
<organism evidence="2 3">
    <name type="scientific">Sinanodonta woodiana</name>
    <name type="common">Chinese pond mussel</name>
    <name type="synonym">Anodonta woodiana</name>
    <dbReference type="NCBI Taxonomy" id="1069815"/>
    <lineage>
        <taxon>Eukaryota</taxon>
        <taxon>Metazoa</taxon>
        <taxon>Spiralia</taxon>
        <taxon>Lophotrochozoa</taxon>
        <taxon>Mollusca</taxon>
        <taxon>Bivalvia</taxon>
        <taxon>Autobranchia</taxon>
        <taxon>Heteroconchia</taxon>
        <taxon>Palaeoheterodonta</taxon>
        <taxon>Unionida</taxon>
        <taxon>Unionoidea</taxon>
        <taxon>Unionidae</taxon>
        <taxon>Unioninae</taxon>
        <taxon>Sinanodonta</taxon>
    </lineage>
</organism>
<name>A0ABD3TKJ7_SINWO</name>
<evidence type="ECO:0000313" key="3">
    <source>
        <dbReference type="Proteomes" id="UP001634394"/>
    </source>
</evidence>
<protein>
    <submittedName>
        <fullName evidence="2">Uncharacterized protein</fullName>
    </submittedName>
</protein>
<dbReference type="EMBL" id="JBJQND010000018">
    <property type="protein sequence ID" value="KAL3837121.1"/>
    <property type="molecule type" value="Genomic_DNA"/>
</dbReference>